<sequence>MTLPAGVHRFGAVGKPPLLLLHSSQSNSGQWRGLIQELGAHFDILAIDLLGYGKAPATDDIEAEAFRFDDELPRVLEAIAAMQWQQQPITLVGHSYGGALALKLALEQPVPVRELVVFEPVAFHVLEANEPARAEIERIAAQMYQEDAEAATRGFVDYWNQPGFFDALPERIRAGMTAQAAKVTRDFAALMGEPHKLSDYRNVTVPVLLLQGKYTQESARCVAHHLLQVLPDAQSETLDCGHMGPVTHPQLVNPAIVDFVTRHRDAECLV</sequence>
<dbReference type="PRINTS" id="PR00111">
    <property type="entry name" value="ABHYDROLASE"/>
</dbReference>
<keyword evidence="3" id="KW-1185">Reference proteome</keyword>
<dbReference type="OrthoDB" id="6117067at2"/>
<reference evidence="2 3" key="1">
    <citation type="submission" date="2018-12" db="EMBL/GenBank/DDBJ databases">
        <authorList>
            <person name="Li A."/>
            <person name="Zhang M."/>
            <person name="Zhu H."/>
        </authorList>
    </citation>
    <scope>NUCLEOTIDE SEQUENCE [LARGE SCALE GENOMIC DNA]</scope>
    <source>
        <strain evidence="2 3">R04H25</strain>
    </source>
</reference>
<comment type="caution">
    <text evidence="2">The sequence shown here is derived from an EMBL/GenBank/DDBJ whole genome shotgun (WGS) entry which is preliminary data.</text>
</comment>
<dbReference type="Proteomes" id="UP000288789">
    <property type="component" value="Unassembled WGS sequence"/>
</dbReference>
<dbReference type="InterPro" id="IPR050266">
    <property type="entry name" value="AB_hydrolase_sf"/>
</dbReference>
<dbReference type="Pfam" id="PF12697">
    <property type="entry name" value="Abhydrolase_6"/>
    <property type="match status" value="1"/>
</dbReference>
<dbReference type="PANTHER" id="PTHR43798">
    <property type="entry name" value="MONOACYLGLYCEROL LIPASE"/>
    <property type="match status" value="1"/>
</dbReference>
<name>A0A443Z6Z7_9GAMM</name>
<feature type="domain" description="AB hydrolase-1" evidence="1">
    <location>
        <begin position="18"/>
        <end position="253"/>
    </location>
</feature>
<dbReference type="InterPro" id="IPR029058">
    <property type="entry name" value="AB_hydrolase_fold"/>
</dbReference>
<protein>
    <submittedName>
        <fullName evidence="2">Alpha/beta hydrolase</fullName>
    </submittedName>
</protein>
<dbReference type="GO" id="GO:0016020">
    <property type="term" value="C:membrane"/>
    <property type="evidence" value="ECO:0007669"/>
    <property type="project" value="TreeGrafter"/>
</dbReference>
<proteinExistence type="predicted"/>
<dbReference type="InterPro" id="IPR000073">
    <property type="entry name" value="AB_hydrolase_1"/>
</dbReference>
<dbReference type="EMBL" id="RSFE01000001">
    <property type="protein sequence ID" value="RWU12675.1"/>
    <property type="molecule type" value="Genomic_DNA"/>
</dbReference>
<evidence type="ECO:0000313" key="3">
    <source>
        <dbReference type="Proteomes" id="UP000288789"/>
    </source>
</evidence>
<dbReference type="SUPFAM" id="SSF53474">
    <property type="entry name" value="alpha/beta-Hydrolases"/>
    <property type="match status" value="1"/>
</dbReference>
<accession>A0A443Z6Z7</accession>
<dbReference type="Gene3D" id="3.40.50.1820">
    <property type="entry name" value="alpha/beta hydrolase"/>
    <property type="match status" value="1"/>
</dbReference>
<evidence type="ECO:0000313" key="2">
    <source>
        <dbReference type="EMBL" id="RWU12675.1"/>
    </source>
</evidence>
<organism evidence="2 3">
    <name type="scientific">Pseudidiomarina gelatinasegens</name>
    <dbReference type="NCBI Taxonomy" id="2487740"/>
    <lineage>
        <taxon>Bacteria</taxon>
        <taxon>Pseudomonadati</taxon>
        <taxon>Pseudomonadota</taxon>
        <taxon>Gammaproteobacteria</taxon>
        <taxon>Alteromonadales</taxon>
        <taxon>Idiomarinaceae</taxon>
        <taxon>Pseudidiomarina</taxon>
    </lineage>
</organism>
<dbReference type="AlphaFoldDB" id="A0A443Z6Z7"/>
<keyword evidence="2" id="KW-0378">Hydrolase</keyword>
<evidence type="ECO:0000259" key="1">
    <source>
        <dbReference type="Pfam" id="PF12697"/>
    </source>
</evidence>
<dbReference type="RefSeq" id="WP_128351004.1">
    <property type="nucleotide sequence ID" value="NZ_RSFE01000001.1"/>
</dbReference>
<gene>
    <name evidence="2" type="ORF">EGC76_00135</name>
</gene>
<dbReference type="PANTHER" id="PTHR43798:SF33">
    <property type="entry name" value="HYDROLASE, PUTATIVE (AFU_ORTHOLOGUE AFUA_2G14860)-RELATED"/>
    <property type="match status" value="1"/>
</dbReference>
<dbReference type="GO" id="GO:0016787">
    <property type="term" value="F:hydrolase activity"/>
    <property type="evidence" value="ECO:0007669"/>
    <property type="project" value="UniProtKB-KW"/>
</dbReference>